<proteinExistence type="predicted"/>
<dbReference type="GeneID" id="113464425"/>
<comment type="subcellular location">
    <subcellularLocation>
        <location evidence="1">Nucleus</location>
    </subcellularLocation>
</comment>
<gene>
    <name evidence="5" type="primary">LOC113464425</name>
</gene>
<dbReference type="GO" id="GO:0000122">
    <property type="term" value="P:negative regulation of transcription by RNA polymerase II"/>
    <property type="evidence" value="ECO:0007669"/>
    <property type="project" value="TreeGrafter"/>
</dbReference>
<dbReference type="InterPro" id="IPR040138">
    <property type="entry name" value="MIER/MTA"/>
</dbReference>
<dbReference type="PANTHER" id="PTHR10865">
    <property type="entry name" value="METASTASIS-ASSOCIATED PROTEIN AND MESODERM INDUCTION EARLY RESPONSE PROTEIN"/>
    <property type="match status" value="1"/>
</dbReference>
<evidence type="ECO:0000256" key="2">
    <source>
        <dbReference type="SAM" id="MobiDB-lite"/>
    </source>
</evidence>
<feature type="compositionally biased region" description="Basic and acidic residues" evidence="2">
    <location>
        <begin position="232"/>
        <end position="263"/>
    </location>
</feature>
<evidence type="ECO:0000313" key="5">
    <source>
        <dbReference type="RefSeq" id="XP_026669891.1"/>
    </source>
</evidence>
<dbReference type="PANTHER" id="PTHR10865:SF28">
    <property type="entry name" value="ELM2 DOMAIN-CONTAINING PROTEIN"/>
    <property type="match status" value="1"/>
</dbReference>
<keyword evidence="4" id="KW-1185">Reference proteome</keyword>
<dbReference type="PROSITE" id="PS51293">
    <property type="entry name" value="SANT"/>
    <property type="match status" value="1"/>
</dbReference>
<dbReference type="GO" id="GO:0005654">
    <property type="term" value="C:nucleoplasm"/>
    <property type="evidence" value="ECO:0007669"/>
    <property type="project" value="TreeGrafter"/>
</dbReference>
<dbReference type="Gene3D" id="1.10.10.60">
    <property type="entry name" value="Homeodomain-like"/>
    <property type="match status" value="1"/>
</dbReference>
<accession>A0AAJ7WB47</accession>
<dbReference type="GO" id="GO:0003714">
    <property type="term" value="F:transcription corepressor activity"/>
    <property type="evidence" value="ECO:0007669"/>
    <property type="project" value="TreeGrafter"/>
</dbReference>
<feature type="domain" description="SANT" evidence="3">
    <location>
        <begin position="140"/>
        <end position="192"/>
    </location>
</feature>
<dbReference type="SUPFAM" id="SSF46689">
    <property type="entry name" value="Homeodomain-like"/>
    <property type="match status" value="1"/>
</dbReference>
<dbReference type="GO" id="GO:0042826">
    <property type="term" value="F:histone deacetylase binding"/>
    <property type="evidence" value="ECO:0007669"/>
    <property type="project" value="TreeGrafter"/>
</dbReference>
<dbReference type="RefSeq" id="XP_026669891.1">
    <property type="nucleotide sequence ID" value="XM_026814090.1"/>
</dbReference>
<dbReference type="KEGG" id="ccal:113464425"/>
<dbReference type="InterPro" id="IPR017884">
    <property type="entry name" value="SANT_dom"/>
</dbReference>
<reference evidence="5" key="1">
    <citation type="submission" date="2025-08" db="UniProtKB">
        <authorList>
            <consortium name="RefSeq"/>
        </authorList>
    </citation>
    <scope>IDENTIFICATION</scope>
    <source>
        <tissue evidence="5">Whole body</tissue>
    </source>
</reference>
<dbReference type="AlphaFoldDB" id="A0AAJ7WB47"/>
<evidence type="ECO:0000313" key="4">
    <source>
        <dbReference type="Proteomes" id="UP000694925"/>
    </source>
</evidence>
<organism evidence="4 5">
    <name type="scientific">Ceratina calcarata</name>
    <dbReference type="NCBI Taxonomy" id="156304"/>
    <lineage>
        <taxon>Eukaryota</taxon>
        <taxon>Metazoa</taxon>
        <taxon>Ecdysozoa</taxon>
        <taxon>Arthropoda</taxon>
        <taxon>Hexapoda</taxon>
        <taxon>Insecta</taxon>
        <taxon>Pterygota</taxon>
        <taxon>Neoptera</taxon>
        <taxon>Endopterygota</taxon>
        <taxon>Hymenoptera</taxon>
        <taxon>Apocrita</taxon>
        <taxon>Aculeata</taxon>
        <taxon>Apoidea</taxon>
        <taxon>Anthophila</taxon>
        <taxon>Apidae</taxon>
        <taxon>Ceratina</taxon>
        <taxon>Zadontomerus</taxon>
    </lineage>
</organism>
<dbReference type="InterPro" id="IPR009057">
    <property type="entry name" value="Homeodomain-like_sf"/>
</dbReference>
<evidence type="ECO:0000256" key="1">
    <source>
        <dbReference type="ARBA" id="ARBA00004123"/>
    </source>
</evidence>
<name>A0AAJ7WB47_9HYME</name>
<dbReference type="Proteomes" id="UP000694925">
    <property type="component" value="Unplaced"/>
</dbReference>
<dbReference type="Gene3D" id="4.10.1240.50">
    <property type="match status" value="1"/>
</dbReference>
<evidence type="ECO:0000259" key="3">
    <source>
        <dbReference type="PROSITE" id="PS51293"/>
    </source>
</evidence>
<sequence>MKCYASLMIEEITRSRSSTAPVEIDFFTEPEVEYKGNINGGADIPQFRGDTNANVEYQDFPEEQVWSPREGIDEWFPHFLYVGQSCLTFAQERQGIPVLEAMVNACTDYSQQYITNVLHDSDYVPAVAWTTLLSKELPEKIFSKWKPEEIDRFVDGILEHGKNFITMQKKLFPQKDVKDIVEFFYAWEMTNTARKLRKLCPKGWRCTTKRRRSKIKQLLRCESVIKPKQRRRSESEQRRVKAKEHVRETVDRQVESEQLETERNQSQTKCKRRRCTKSDQRQLESVQLGTEQRESTAGHQLKTKTKRRISSTSLNGPSISRVVTRSMANALALYSGSDKQSPTQCII</sequence>
<protein>
    <submittedName>
        <fullName evidence="5">Uncharacterized protein LOC113464425</fullName>
    </submittedName>
</protein>
<feature type="region of interest" description="Disordered" evidence="2">
    <location>
        <begin position="228"/>
        <end position="317"/>
    </location>
</feature>